<dbReference type="Gramene" id="TraesNOR2D03G01202850.1">
    <property type="protein sequence ID" value="TraesNOR2D03G01202850.1.CDS1"/>
    <property type="gene ID" value="TraesNOR2D03G01202850"/>
</dbReference>
<dbReference type="FunFam" id="3.80.10.10:FF:000383">
    <property type="entry name" value="Leucine-rich repeat receptor protein kinase EMS1"/>
    <property type="match status" value="1"/>
</dbReference>
<evidence type="ECO:0000256" key="25">
    <source>
        <dbReference type="SAM" id="SignalP"/>
    </source>
</evidence>
<dbReference type="GO" id="GO:0009945">
    <property type="term" value="P:radial axis specification"/>
    <property type="evidence" value="ECO:0007669"/>
    <property type="project" value="UniProtKB-ARBA"/>
</dbReference>
<evidence type="ECO:0000259" key="26">
    <source>
        <dbReference type="PROSITE" id="PS50011"/>
    </source>
</evidence>
<evidence type="ECO:0000256" key="6">
    <source>
        <dbReference type="ARBA" id="ARBA00022527"/>
    </source>
</evidence>
<keyword evidence="18" id="KW-0675">Receptor</keyword>
<evidence type="ECO:0000256" key="8">
    <source>
        <dbReference type="ARBA" id="ARBA00022614"/>
    </source>
</evidence>
<dbReference type="Gramene" id="TraesROB_scaffold_092655_01G000100.1">
    <property type="protein sequence ID" value="TraesROB_scaffold_092655_01G000100.1"/>
    <property type="gene ID" value="TraesROB_scaffold_092655_01G000100"/>
</dbReference>
<evidence type="ECO:0000313" key="27">
    <source>
        <dbReference type="EMBL" id="KAF7016025.1"/>
    </source>
</evidence>
<dbReference type="GO" id="GO:0009414">
    <property type="term" value="P:response to water deprivation"/>
    <property type="evidence" value="ECO:0007669"/>
    <property type="project" value="UniProtKB-ARBA"/>
</dbReference>
<sequence length="732" mass="80141">MAFHRQRTLCFTTIATLFLLHHIAAASSSLVQEHDKSALLQLMNGLSSGCGDVPGYWSPDSGVQHCSWKEVRCDMRSRVVAISLPSQPSRRLAGVLSPAVACLTDLKVLSLPSRGLRGEIPGELWRLRNLEVLNLAGNSLRGSLPAIFPKGLQSLDLSGNQLSGRIPPGLGDCSHLRRLRMSSNSLDGFIPPQIGRLAELRALELSGNRLAGGVPPELRHCSYLVKMDLSRNLLHGQVPSSILKELKKLRFLSLAGNNFSGEIPSGLGQLRSLRVLNLSSNSLSGVVPIDLVALRDHTVLLLDSDLLPAKVSAPMPSPQMAEISQVTADSSGVGPPPHSAEVFTVIPQYKSTWVLTEANRGTPPDGSGNVGHLKTMEIVAIALVLVVIVALLVVATIYVFKRRRRTPRQPRRSGTGTGTSTGTRREREVKVFDGVDIGASLTYEAIVRATGNFNASNCIGFGGFGATYKAEVAPGVLVAVKRLSIGRQHGAKQFQAEVETLGRRRHPNLVTLMGYHISDQETFLIYNYLPGGNLERFIQERTKRQIGWRVLHKIALDIAHALAFMHDECSPCILHRDVKPSNILLDNDFNAYLSDFGLAKLLRNSQTHTTTSVAGTFGYVVPEYAMTCRVSDKADVYSYGVLLLELISDKKVLDPSFSPYGNGFNIISWANKLIQSGRVCEFFVEGLWNKAPHDDLVEIMKLGVLCTVESLSSRPKMKHVVRRLRELRPPSY</sequence>
<evidence type="ECO:0000256" key="21">
    <source>
        <dbReference type="ARBA" id="ARBA00048679"/>
    </source>
</evidence>
<evidence type="ECO:0000256" key="3">
    <source>
        <dbReference type="ARBA" id="ARBA00012513"/>
    </source>
</evidence>
<dbReference type="InterPro" id="IPR032675">
    <property type="entry name" value="LRR_dom_sf"/>
</dbReference>
<dbReference type="Gene3D" id="1.10.510.10">
    <property type="entry name" value="Transferase(Phosphotransferase) domain 1"/>
    <property type="match status" value="1"/>
</dbReference>
<reference evidence="27" key="3">
    <citation type="submission" date="2020-03" db="EMBL/GenBank/DDBJ databases">
        <title>The second near-complete assembly of the hexaploid bread wheat (Triticum aestivum) genome.</title>
        <authorList>
            <person name="Zimin A.V."/>
            <person name="Puiu D."/>
            <person name="Shumante A."/>
            <person name="Alonge M."/>
            <person name="Salzberg S.L."/>
        </authorList>
    </citation>
    <scope>NUCLEOTIDE SEQUENCE</scope>
    <source>
        <tissue evidence="27">Leaf</tissue>
    </source>
</reference>
<dbReference type="Pfam" id="PF13855">
    <property type="entry name" value="LRR_8"/>
    <property type="match status" value="1"/>
</dbReference>
<dbReference type="Gramene" id="TraesLAC2D03G01137970.1">
    <property type="protein sequence ID" value="TraesLAC2D03G01137970.1.CDS1"/>
    <property type="gene ID" value="TraesLAC2D03G01137970"/>
</dbReference>
<comment type="catalytic activity">
    <reaction evidence="20">
        <text>L-threonyl-[protein] + ATP = O-phospho-L-threonyl-[protein] + ADP + H(+)</text>
        <dbReference type="Rhea" id="RHEA:46608"/>
        <dbReference type="Rhea" id="RHEA-COMP:11060"/>
        <dbReference type="Rhea" id="RHEA-COMP:11605"/>
        <dbReference type="ChEBI" id="CHEBI:15378"/>
        <dbReference type="ChEBI" id="CHEBI:30013"/>
        <dbReference type="ChEBI" id="CHEBI:30616"/>
        <dbReference type="ChEBI" id="CHEBI:61977"/>
        <dbReference type="ChEBI" id="CHEBI:456216"/>
        <dbReference type="EC" id="2.7.11.1"/>
    </reaction>
</comment>
<evidence type="ECO:0000256" key="7">
    <source>
        <dbReference type="ARBA" id="ARBA00022553"/>
    </source>
</evidence>
<dbReference type="EMBL" id="CM022216">
    <property type="protein sequence ID" value="KAF7016025.1"/>
    <property type="molecule type" value="Genomic_DNA"/>
</dbReference>
<dbReference type="Gramene" id="TraesLDM2D03G01187420.1">
    <property type="protein sequence ID" value="TraesLDM2D03G01187420.1.CDS1"/>
    <property type="gene ID" value="TraesLDM2D03G01187420"/>
</dbReference>
<dbReference type="InterPro" id="IPR008271">
    <property type="entry name" value="Ser/Thr_kinase_AS"/>
</dbReference>
<evidence type="ECO:0000256" key="23">
    <source>
        <dbReference type="SAM" id="MobiDB-lite"/>
    </source>
</evidence>
<keyword evidence="12" id="KW-0677">Repeat</keyword>
<dbReference type="InterPro" id="IPR013210">
    <property type="entry name" value="LRR_N_plant-typ"/>
</dbReference>
<feature type="chain" id="PRO_5044701352" description="non-specific serine/threonine protein kinase" evidence="25">
    <location>
        <begin position="27"/>
        <end position="732"/>
    </location>
</feature>
<dbReference type="GO" id="GO:0009409">
    <property type="term" value="P:response to cold"/>
    <property type="evidence" value="ECO:0007669"/>
    <property type="project" value="UniProtKB-ARBA"/>
</dbReference>
<evidence type="ECO:0000256" key="20">
    <source>
        <dbReference type="ARBA" id="ARBA00047899"/>
    </source>
</evidence>
<dbReference type="FunFam" id="1.10.510.10:FF:000192">
    <property type="entry name" value="LRR receptor-like serine/threonine-protein kinase RPK2"/>
    <property type="match status" value="1"/>
</dbReference>
<proteinExistence type="inferred from homology"/>
<evidence type="ECO:0000256" key="9">
    <source>
        <dbReference type="ARBA" id="ARBA00022679"/>
    </source>
</evidence>
<accession>A0A9R1JFX3</accession>
<keyword evidence="10 24" id="KW-0812">Transmembrane</keyword>
<dbReference type="Gramene" id="TraesJAG2D03G01192930.1">
    <property type="protein sequence ID" value="TraesJAG2D03G01192930.1.CDS1"/>
    <property type="gene ID" value="TraesJAG2D03G01192930"/>
</dbReference>
<evidence type="ECO:0000256" key="5">
    <source>
        <dbReference type="ARBA" id="ARBA00022475"/>
    </source>
</evidence>
<dbReference type="InterPro" id="IPR011009">
    <property type="entry name" value="Kinase-like_dom_sf"/>
</dbReference>
<keyword evidence="14" id="KW-0418">Kinase</keyword>
<dbReference type="EMBL" id="LS480641">
    <property type="protein sequence ID" value="SPT17990.1"/>
    <property type="molecule type" value="Genomic_DNA"/>
</dbReference>
<keyword evidence="5" id="KW-1003">Cell membrane</keyword>
<dbReference type="Gramene" id="TraesJUL2D03G01192690.1">
    <property type="protein sequence ID" value="TraesJUL2D03G01192690.1.CDS1"/>
    <property type="gene ID" value="TraesJUL2D03G01192690"/>
</dbReference>
<dbReference type="STRING" id="4565.W5BUM0"/>
<dbReference type="Gramene" id="TraesPARA_EIv1.0_0690990.1">
    <property type="protein sequence ID" value="TraesPARA_EIv1.0_0690990.1.CDS1"/>
    <property type="gene ID" value="TraesPARA_EIv1.0_0690990"/>
</dbReference>
<dbReference type="SMART" id="SM00220">
    <property type="entry name" value="S_TKc"/>
    <property type="match status" value="1"/>
</dbReference>
<dbReference type="Gene3D" id="3.30.200.20">
    <property type="entry name" value="Phosphorylase Kinase, domain 1"/>
    <property type="match status" value="1"/>
</dbReference>
<dbReference type="Pfam" id="PF00069">
    <property type="entry name" value="Pkinase"/>
    <property type="match status" value="1"/>
</dbReference>
<feature type="transmembrane region" description="Helical" evidence="24">
    <location>
        <begin position="378"/>
        <end position="400"/>
    </location>
</feature>
<keyword evidence="17 24" id="KW-0472">Membrane</keyword>
<dbReference type="PANTHER" id="PTHR48056">
    <property type="entry name" value="LRR RECEPTOR-LIKE SERINE/THREONINE-PROTEIN KINASE-RELATED"/>
    <property type="match status" value="1"/>
</dbReference>
<keyword evidence="6" id="KW-0723">Serine/threonine-protein kinase</keyword>
<feature type="signal peptide" evidence="25">
    <location>
        <begin position="1"/>
        <end position="26"/>
    </location>
</feature>
<dbReference type="Gramene" id="TraesMAC2D03G01184410.1">
    <property type="protein sequence ID" value="TraesMAC2D03G01184410.1.CDS1"/>
    <property type="gene ID" value="TraesMAC2D03G01184410"/>
</dbReference>
<evidence type="ECO:0000256" key="1">
    <source>
        <dbReference type="ARBA" id="ARBA00004251"/>
    </source>
</evidence>
<evidence type="ECO:0000256" key="14">
    <source>
        <dbReference type="ARBA" id="ARBA00022777"/>
    </source>
</evidence>
<comment type="catalytic activity">
    <reaction evidence="21">
        <text>L-seryl-[protein] + ATP = O-phospho-L-seryl-[protein] + ADP + H(+)</text>
        <dbReference type="Rhea" id="RHEA:17989"/>
        <dbReference type="Rhea" id="RHEA-COMP:9863"/>
        <dbReference type="Rhea" id="RHEA-COMP:11604"/>
        <dbReference type="ChEBI" id="CHEBI:15378"/>
        <dbReference type="ChEBI" id="CHEBI:29999"/>
        <dbReference type="ChEBI" id="CHEBI:30616"/>
        <dbReference type="ChEBI" id="CHEBI:83421"/>
        <dbReference type="ChEBI" id="CHEBI:456216"/>
        <dbReference type="EC" id="2.7.11.1"/>
    </reaction>
</comment>
<keyword evidence="7" id="KW-0597">Phosphoprotein</keyword>
<dbReference type="Proteomes" id="UP000280104">
    <property type="component" value="Chromosome II"/>
</dbReference>
<evidence type="ECO:0000256" key="16">
    <source>
        <dbReference type="ARBA" id="ARBA00022989"/>
    </source>
</evidence>
<dbReference type="SUPFAM" id="SSF52058">
    <property type="entry name" value="L domain-like"/>
    <property type="match status" value="1"/>
</dbReference>
<dbReference type="SMR" id="A0A9R1JFX3"/>
<reference evidence="28 29" key="2">
    <citation type="submission" date="2018-05" db="EMBL/GenBank/DDBJ databases">
        <authorList>
            <person name="Thind KAUR A."/>
        </authorList>
    </citation>
    <scope>NUCLEOTIDE SEQUENCE [LARGE SCALE GENOMIC DNA]</scope>
</reference>
<dbReference type="SMART" id="SM00369">
    <property type="entry name" value="LRR_TYP"/>
    <property type="match status" value="5"/>
</dbReference>
<dbReference type="InterPro" id="IPR001611">
    <property type="entry name" value="Leu-rich_rpt"/>
</dbReference>
<dbReference type="PRINTS" id="PR00019">
    <property type="entry name" value="LEURICHRPT"/>
</dbReference>
<dbReference type="Gramene" id="TraesKAR2D01G0234270.1">
    <property type="protein sequence ID" value="cds.TraesKAR2D01G0234270.1"/>
    <property type="gene ID" value="TraesKAR2D01G0234270"/>
</dbReference>
<dbReference type="InterPro" id="IPR050647">
    <property type="entry name" value="Plant_LRR-RLKs"/>
</dbReference>
<dbReference type="HOGENOM" id="CLU_000288_22_2_1"/>
<protein>
    <recommendedName>
        <fullName evidence="3">non-specific serine/threonine protein kinase</fullName>
        <ecNumber evidence="3">2.7.11.1</ecNumber>
    </recommendedName>
</protein>
<evidence type="ECO:0000256" key="13">
    <source>
        <dbReference type="ARBA" id="ARBA00022741"/>
    </source>
</evidence>
<dbReference type="EC" id="2.7.11.1" evidence="3"/>
<dbReference type="InterPro" id="IPR000719">
    <property type="entry name" value="Prot_kinase_dom"/>
</dbReference>
<comment type="subcellular location">
    <subcellularLocation>
        <location evidence="1">Cell membrane</location>
        <topology evidence="1">Single-pass type I membrane protein</topology>
    </subcellularLocation>
</comment>
<dbReference type="Pfam" id="PF08263">
    <property type="entry name" value="LRRNT_2"/>
    <property type="match status" value="1"/>
</dbReference>
<reference evidence="27" key="1">
    <citation type="journal article" date="2017" name="Gigascience">
        <title>The first near-complete assembly of the hexaploid bread wheat genome, Triticum aestivum.</title>
        <authorList>
            <person name="Zimin A.V."/>
            <person name="Puiu D."/>
            <person name="Hall R."/>
            <person name="Kingan S."/>
            <person name="Clavijo B.J."/>
            <person name="Salzberg S.L."/>
        </authorList>
    </citation>
    <scope>NUCLEOTIDE SEQUENCE</scope>
    <source>
        <tissue evidence="27">Leaf</tissue>
    </source>
</reference>
<evidence type="ECO:0000256" key="11">
    <source>
        <dbReference type="ARBA" id="ARBA00022729"/>
    </source>
</evidence>
<dbReference type="GO" id="GO:0009942">
    <property type="term" value="P:longitudinal axis specification"/>
    <property type="evidence" value="ECO:0007669"/>
    <property type="project" value="UniProtKB-ARBA"/>
</dbReference>
<evidence type="ECO:0000256" key="18">
    <source>
        <dbReference type="ARBA" id="ARBA00023170"/>
    </source>
</evidence>
<keyword evidence="9" id="KW-0808">Transferase</keyword>
<keyword evidence="8" id="KW-0433">Leucine-rich repeat</keyword>
<comment type="similarity">
    <text evidence="2">Belongs to the protein kinase superfamily. Ser/Thr protein kinase family.</text>
</comment>
<feature type="binding site" evidence="22">
    <location>
        <position position="481"/>
    </location>
    <ligand>
        <name>ATP</name>
        <dbReference type="ChEBI" id="CHEBI:30616"/>
    </ligand>
</feature>
<evidence type="ECO:0000256" key="17">
    <source>
        <dbReference type="ARBA" id="ARBA00023136"/>
    </source>
</evidence>
<dbReference type="GO" id="GO:0005524">
    <property type="term" value="F:ATP binding"/>
    <property type="evidence" value="ECO:0007669"/>
    <property type="project" value="UniProtKB-UniRule"/>
</dbReference>
<dbReference type="Gramene" id="TraesWEE_scaffold_071970_01G000100.1">
    <property type="protein sequence ID" value="TraesWEE_scaffold_071970_01G000100.1"/>
    <property type="gene ID" value="TraesWEE_scaffold_071970_01G000100"/>
</dbReference>
<feature type="region of interest" description="Disordered" evidence="23">
    <location>
        <begin position="405"/>
        <end position="425"/>
    </location>
</feature>
<evidence type="ECO:0000256" key="10">
    <source>
        <dbReference type="ARBA" id="ARBA00022692"/>
    </source>
</evidence>
<dbReference type="InterPro" id="IPR017441">
    <property type="entry name" value="Protein_kinase_ATP_BS"/>
</dbReference>
<evidence type="ECO:0000256" key="4">
    <source>
        <dbReference type="ARBA" id="ARBA00022473"/>
    </source>
</evidence>
<keyword evidence="15 22" id="KW-0067">ATP-binding</keyword>
<dbReference type="PROSITE" id="PS00107">
    <property type="entry name" value="PROTEIN_KINASE_ATP"/>
    <property type="match status" value="1"/>
</dbReference>
<evidence type="ECO:0000256" key="15">
    <source>
        <dbReference type="ARBA" id="ARBA00022840"/>
    </source>
</evidence>
<dbReference type="PaxDb" id="4565-Traes_2DL_5642F7EAC.1"/>
<keyword evidence="19" id="KW-0325">Glycoprotein</keyword>
<keyword evidence="16 24" id="KW-1133">Transmembrane helix</keyword>
<dbReference type="Gramene" id="TraesSTA2D03G01175470.1">
    <property type="protein sequence ID" value="TraesSTA2D03G01175470.1.CDS1"/>
    <property type="gene ID" value="TraesSTA2D03G01175470"/>
</dbReference>
<keyword evidence="11 25" id="KW-0732">Signal</keyword>
<dbReference type="OMA" id="KWKRNSQ"/>
<evidence type="ECO:0000256" key="22">
    <source>
        <dbReference type="PROSITE-ProRule" id="PRU10141"/>
    </source>
</evidence>
<keyword evidence="4" id="KW-0217">Developmental protein</keyword>
<dbReference type="PROSITE" id="PS00108">
    <property type="entry name" value="PROTEIN_KINASE_ST"/>
    <property type="match status" value="1"/>
</dbReference>
<dbReference type="AlphaFoldDB" id="A0A9R1JFX3"/>
<dbReference type="Gramene" id="TraesSYM2D03G01201450.1">
    <property type="protein sequence ID" value="TraesSYM2D03G01201450.1.CDS1"/>
    <property type="gene ID" value="TraesSYM2D03G01201450"/>
</dbReference>
<name>A0A9R1JFX3_WHEAT</name>
<gene>
    <name evidence="28" type="ORF">CAMPLR22A2D_LOCUS2600</name>
    <name evidence="27" type="ORF">CFC21_029720</name>
</gene>
<feature type="compositionally biased region" description="Low complexity" evidence="23">
    <location>
        <begin position="412"/>
        <end position="422"/>
    </location>
</feature>
<dbReference type="GO" id="GO:0004674">
    <property type="term" value="F:protein serine/threonine kinase activity"/>
    <property type="evidence" value="ECO:0007669"/>
    <property type="project" value="UniProtKB-KW"/>
</dbReference>
<evidence type="ECO:0000313" key="29">
    <source>
        <dbReference type="Proteomes" id="UP000280104"/>
    </source>
</evidence>
<evidence type="ECO:0000256" key="2">
    <source>
        <dbReference type="ARBA" id="ARBA00008684"/>
    </source>
</evidence>
<dbReference type="FunFam" id="3.30.200.20:FF:000260">
    <property type="entry name" value="LRR receptor-like serine/threonine-protein kinase RPK2"/>
    <property type="match status" value="1"/>
</dbReference>
<dbReference type="Pfam" id="PF00560">
    <property type="entry name" value="LRR_1"/>
    <property type="match status" value="3"/>
</dbReference>
<dbReference type="Proteomes" id="UP000815260">
    <property type="component" value="Chromosome 2D"/>
</dbReference>
<evidence type="ECO:0000313" key="28">
    <source>
        <dbReference type="EMBL" id="SPT17990.1"/>
    </source>
</evidence>
<dbReference type="eggNOG" id="ENOG502QSHG">
    <property type="taxonomic scope" value="Eukaryota"/>
</dbReference>
<evidence type="ECO:0000256" key="24">
    <source>
        <dbReference type="SAM" id="Phobius"/>
    </source>
</evidence>
<dbReference type="InterPro" id="IPR003591">
    <property type="entry name" value="Leu-rich_rpt_typical-subtyp"/>
</dbReference>
<organism evidence="27">
    <name type="scientific">Triticum aestivum</name>
    <name type="common">Wheat</name>
    <dbReference type="NCBI Taxonomy" id="4565"/>
    <lineage>
        <taxon>Eukaryota</taxon>
        <taxon>Viridiplantae</taxon>
        <taxon>Streptophyta</taxon>
        <taxon>Embryophyta</taxon>
        <taxon>Tracheophyta</taxon>
        <taxon>Spermatophyta</taxon>
        <taxon>Magnoliopsida</taxon>
        <taxon>Liliopsida</taxon>
        <taxon>Poales</taxon>
        <taxon>Poaceae</taxon>
        <taxon>BOP clade</taxon>
        <taxon>Pooideae</taxon>
        <taxon>Triticodae</taxon>
        <taxon>Triticeae</taxon>
        <taxon>Triticinae</taxon>
        <taxon>Triticum</taxon>
    </lineage>
</organism>
<keyword evidence="13 22" id="KW-0547">Nucleotide-binding</keyword>
<dbReference type="Gramene" id="TraesCS2D03G0606400.1">
    <property type="protein sequence ID" value="TraesCS2D03G0606400.1.CDS1"/>
    <property type="gene ID" value="TraesCS2D03G0606400"/>
</dbReference>
<dbReference type="FunFam" id="3.80.10.10:FF:000275">
    <property type="entry name" value="Leucine-rich repeat receptor-like protein kinase"/>
    <property type="match status" value="1"/>
</dbReference>
<dbReference type="GO" id="GO:0005886">
    <property type="term" value="C:plasma membrane"/>
    <property type="evidence" value="ECO:0007669"/>
    <property type="project" value="UniProtKB-SubCell"/>
</dbReference>
<dbReference type="GO" id="GO:0048508">
    <property type="term" value="P:embryonic meristem development"/>
    <property type="evidence" value="ECO:0007669"/>
    <property type="project" value="UniProtKB-ARBA"/>
</dbReference>
<dbReference type="PANTHER" id="PTHR48056:SF63">
    <property type="entry name" value="PROTEIN KINASE DOMAIN-CONTAINING PROTEIN"/>
    <property type="match status" value="1"/>
</dbReference>
<feature type="domain" description="Protein kinase" evidence="26">
    <location>
        <begin position="453"/>
        <end position="732"/>
    </location>
</feature>
<evidence type="ECO:0000256" key="12">
    <source>
        <dbReference type="ARBA" id="ARBA00022737"/>
    </source>
</evidence>
<dbReference type="PROSITE" id="PS50011">
    <property type="entry name" value="PROTEIN_KINASE_DOM"/>
    <property type="match status" value="1"/>
</dbReference>
<evidence type="ECO:0000256" key="19">
    <source>
        <dbReference type="ARBA" id="ARBA00023180"/>
    </source>
</evidence>
<dbReference type="Gene3D" id="3.80.10.10">
    <property type="entry name" value="Ribonuclease Inhibitor"/>
    <property type="match status" value="2"/>
</dbReference>
<dbReference type="SUPFAM" id="SSF56112">
    <property type="entry name" value="Protein kinase-like (PK-like)"/>
    <property type="match status" value="1"/>
</dbReference>
<dbReference type="Gramene" id="TraesCLE_scaffold_097475_01G000100.1">
    <property type="protein sequence ID" value="TraesCLE_scaffold_097475_01G000100.1"/>
    <property type="gene ID" value="TraesCLE_scaffold_097475_01G000100"/>
</dbReference>